<protein>
    <submittedName>
        <fullName evidence="2">Uncharacterized protein</fullName>
    </submittedName>
</protein>
<proteinExistence type="predicted"/>
<reference evidence="2 3" key="1">
    <citation type="submission" date="2021-02" db="EMBL/GenBank/DDBJ databases">
        <authorList>
            <person name="Vanwijnsberghe S."/>
        </authorList>
    </citation>
    <scope>NUCLEOTIDE SEQUENCE [LARGE SCALE GENOMIC DNA]</scope>
    <source>
        <strain evidence="2 3">R-69776</strain>
    </source>
</reference>
<name>A0ABM8RMP7_9BURK</name>
<accession>A0ABM8RMP7</accession>
<keyword evidence="1" id="KW-0472">Membrane</keyword>
<dbReference type="EMBL" id="CAJNBH010000009">
    <property type="protein sequence ID" value="CAE6761134.1"/>
    <property type="molecule type" value="Genomic_DNA"/>
</dbReference>
<dbReference type="Proteomes" id="UP000673821">
    <property type="component" value="Unassembled WGS sequence"/>
</dbReference>
<feature type="transmembrane region" description="Helical" evidence="1">
    <location>
        <begin position="44"/>
        <end position="62"/>
    </location>
</feature>
<sequence length="65" mass="7510">MREQQKRSSDAYIPPLLPGYLSLSARRFAFSLRVGRREQGRRSAYFWAPASLCFYLLGRGGVNKR</sequence>
<keyword evidence="3" id="KW-1185">Reference proteome</keyword>
<gene>
    <name evidence="2" type="ORF">R69776_03378</name>
</gene>
<evidence type="ECO:0000313" key="2">
    <source>
        <dbReference type="EMBL" id="CAE6761134.1"/>
    </source>
</evidence>
<keyword evidence="1" id="KW-1133">Transmembrane helix</keyword>
<organism evidence="2 3">
    <name type="scientific">Paraburkholderia nemoris</name>
    <dbReference type="NCBI Taxonomy" id="2793076"/>
    <lineage>
        <taxon>Bacteria</taxon>
        <taxon>Pseudomonadati</taxon>
        <taxon>Pseudomonadota</taxon>
        <taxon>Betaproteobacteria</taxon>
        <taxon>Burkholderiales</taxon>
        <taxon>Burkholderiaceae</taxon>
        <taxon>Paraburkholderia</taxon>
    </lineage>
</organism>
<comment type="caution">
    <text evidence="2">The sequence shown here is derived from an EMBL/GenBank/DDBJ whole genome shotgun (WGS) entry which is preliminary data.</text>
</comment>
<evidence type="ECO:0000313" key="3">
    <source>
        <dbReference type="Proteomes" id="UP000673821"/>
    </source>
</evidence>
<keyword evidence="1" id="KW-0812">Transmembrane</keyword>
<evidence type="ECO:0000256" key="1">
    <source>
        <dbReference type="SAM" id="Phobius"/>
    </source>
</evidence>